<keyword evidence="4" id="KW-0326">Glycosidase</keyword>
<dbReference type="SMART" id="SM00641">
    <property type="entry name" value="Glyco_25"/>
    <property type="match status" value="1"/>
</dbReference>
<dbReference type="InterPro" id="IPR002053">
    <property type="entry name" value="Glyco_hydro_25"/>
</dbReference>
<feature type="chain" id="PRO_5040408377" evidence="5">
    <location>
        <begin position="26"/>
        <end position="552"/>
    </location>
</feature>
<dbReference type="Gene3D" id="2.115.10.10">
    <property type="entry name" value="Tachylectin 2"/>
    <property type="match status" value="1"/>
</dbReference>
<dbReference type="OrthoDB" id="287365at2"/>
<dbReference type="Pfam" id="PF13517">
    <property type="entry name" value="FG-GAP_3"/>
    <property type="match status" value="1"/>
</dbReference>
<dbReference type="PANTHER" id="PTHR34135:SF2">
    <property type="entry name" value="LYSOZYME"/>
    <property type="match status" value="1"/>
</dbReference>
<dbReference type="AlphaFoldDB" id="A0A9Q9I871"/>
<dbReference type="PROSITE" id="PS51904">
    <property type="entry name" value="GLYCOSYL_HYDROL_F25_2"/>
    <property type="match status" value="1"/>
</dbReference>
<evidence type="ECO:0000313" key="6">
    <source>
        <dbReference type="EMBL" id="UWZ50941.1"/>
    </source>
</evidence>
<evidence type="ECO:0000256" key="1">
    <source>
        <dbReference type="ARBA" id="ARBA00010646"/>
    </source>
</evidence>
<dbReference type="Gene3D" id="3.20.20.80">
    <property type="entry name" value="Glycosidases"/>
    <property type="match status" value="1"/>
</dbReference>
<dbReference type="GO" id="GO:0003796">
    <property type="term" value="F:lysozyme activity"/>
    <property type="evidence" value="ECO:0007669"/>
    <property type="project" value="InterPro"/>
</dbReference>
<dbReference type="PANTHER" id="PTHR34135">
    <property type="entry name" value="LYSOZYME"/>
    <property type="match status" value="1"/>
</dbReference>
<evidence type="ECO:0000256" key="2">
    <source>
        <dbReference type="ARBA" id="ARBA00022729"/>
    </source>
</evidence>
<keyword evidence="2 5" id="KW-0732">Signal</keyword>
<keyword evidence="7" id="KW-1185">Reference proteome</keyword>
<name>A0A9Q9I871_9ACTN</name>
<evidence type="ECO:0000256" key="5">
    <source>
        <dbReference type="SAM" id="SignalP"/>
    </source>
</evidence>
<dbReference type="EMBL" id="CP073767">
    <property type="protein sequence ID" value="UWZ50941.1"/>
    <property type="molecule type" value="Genomic_DNA"/>
</dbReference>
<evidence type="ECO:0000256" key="3">
    <source>
        <dbReference type="ARBA" id="ARBA00022801"/>
    </source>
</evidence>
<evidence type="ECO:0000256" key="4">
    <source>
        <dbReference type="ARBA" id="ARBA00023295"/>
    </source>
</evidence>
<dbReference type="KEGG" id="daur:Daura_29560"/>
<keyword evidence="3" id="KW-0378">Hydrolase</keyword>
<proteinExistence type="inferred from homology"/>
<dbReference type="SUPFAM" id="SSF69318">
    <property type="entry name" value="Integrin alpha N-terminal domain"/>
    <property type="match status" value="1"/>
</dbReference>
<feature type="signal peptide" evidence="5">
    <location>
        <begin position="1"/>
        <end position="25"/>
    </location>
</feature>
<dbReference type="InterPro" id="IPR017853">
    <property type="entry name" value="GH"/>
</dbReference>
<sequence>MSLFRWAAIAAVMLGTLVVPPAAAAAEPAPDVPNGRASAARGPAGAAAQRAALALPGGYTVNGRDVSSHDHSGGKTVDWAALRVAGDDFAFVKATEGTAYTNPYYGQDYNGAKAAGLYAGAYAFGRPDLGNPVGQADHFVDSMQWTTDGRTLPPFLDLEWPYETGNGPVAPSPCYGLSTAQMTGWIGDFLGRVQSRIGRAPMIYTNVNWWNPCTGSSTAFAAYPLDISSCQSSPPSTPGWGTRWTFWQYDIPECGRGSTTDSNVFNGSLADLAALAGSTTSAATAGVSGDFNRDGVADVLARAADGTLTVYPGTGTVATDRVLGAAVRVGIGWQAFTAMTTGDLDRDGVDDIITRTVDGTLTVYPGTGTIATDQIVRAPVRIGTGWQTFTAITVGDLDHDGVDDILARAADGVLSVYAGTGTMATDRVVKAPVRVGTGWAAYTALTSGDFNRDGVDDILARAADGVLSVYAGTGVITTDQVVRAPVRVGTGWQTFTALTVGDLDHDAVDDLIARAPDGVLSVYTGTGVITTDQVVKAPVRIGTGWHTFTALT</sequence>
<dbReference type="RefSeq" id="WP_052387076.1">
    <property type="nucleotide sequence ID" value="NZ_CP073767.1"/>
</dbReference>
<dbReference type="Pfam" id="PF01183">
    <property type="entry name" value="Glyco_hydro_25"/>
    <property type="match status" value="1"/>
</dbReference>
<protein>
    <submittedName>
        <fullName evidence="6">VCBS repeat-containing protein</fullName>
    </submittedName>
</protein>
<dbReference type="Proteomes" id="UP001058003">
    <property type="component" value="Chromosome"/>
</dbReference>
<dbReference type="InterPro" id="IPR028994">
    <property type="entry name" value="Integrin_alpha_N"/>
</dbReference>
<dbReference type="InterPro" id="IPR018077">
    <property type="entry name" value="Glyco_hydro_fam25_subgr"/>
</dbReference>
<dbReference type="GO" id="GO:0016998">
    <property type="term" value="P:cell wall macromolecule catabolic process"/>
    <property type="evidence" value="ECO:0007669"/>
    <property type="project" value="InterPro"/>
</dbReference>
<reference evidence="6" key="1">
    <citation type="submission" date="2021-04" db="EMBL/GenBank/DDBJ databases">
        <title>Dactylosporangium aurantiacum NRRL B-8018 full assembly.</title>
        <authorList>
            <person name="Hartkoorn R.C."/>
            <person name="Beaudoing E."/>
            <person name="Hot D."/>
        </authorList>
    </citation>
    <scope>NUCLEOTIDE SEQUENCE</scope>
    <source>
        <strain evidence="6">NRRL B-8018</strain>
    </source>
</reference>
<dbReference type="GO" id="GO:0009253">
    <property type="term" value="P:peptidoglycan catabolic process"/>
    <property type="evidence" value="ECO:0007669"/>
    <property type="project" value="InterPro"/>
</dbReference>
<gene>
    <name evidence="6" type="ORF">Daura_29560</name>
</gene>
<dbReference type="InterPro" id="IPR013517">
    <property type="entry name" value="FG-GAP"/>
</dbReference>
<accession>A0A9Q9I871</accession>
<dbReference type="SUPFAM" id="SSF51445">
    <property type="entry name" value="(Trans)glycosidases"/>
    <property type="match status" value="1"/>
</dbReference>
<organism evidence="6 7">
    <name type="scientific">Dactylosporangium aurantiacum</name>
    <dbReference type="NCBI Taxonomy" id="35754"/>
    <lineage>
        <taxon>Bacteria</taxon>
        <taxon>Bacillati</taxon>
        <taxon>Actinomycetota</taxon>
        <taxon>Actinomycetes</taxon>
        <taxon>Micromonosporales</taxon>
        <taxon>Micromonosporaceae</taxon>
        <taxon>Dactylosporangium</taxon>
    </lineage>
</organism>
<evidence type="ECO:0000313" key="7">
    <source>
        <dbReference type="Proteomes" id="UP001058003"/>
    </source>
</evidence>
<comment type="similarity">
    <text evidence="1">Belongs to the glycosyl hydrolase 25 family.</text>
</comment>
<dbReference type="GO" id="GO:0016052">
    <property type="term" value="P:carbohydrate catabolic process"/>
    <property type="evidence" value="ECO:0007669"/>
    <property type="project" value="TreeGrafter"/>
</dbReference>